<dbReference type="HOGENOM" id="CLU_106710_3_3_10"/>
<evidence type="ECO:0000256" key="1">
    <source>
        <dbReference type="ARBA" id="ARBA00010875"/>
    </source>
</evidence>
<dbReference type="GO" id="GO:0006364">
    <property type="term" value="P:rRNA processing"/>
    <property type="evidence" value="ECO:0007669"/>
    <property type="project" value="UniProtKB-UniRule"/>
</dbReference>
<dbReference type="EC" id="3.1.-.-" evidence="7"/>
<dbReference type="Gene3D" id="3.40.390.30">
    <property type="entry name" value="Metalloproteases ('zincins'), catalytic domain"/>
    <property type="match status" value="1"/>
</dbReference>
<dbReference type="GO" id="GO:0004222">
    <property type="term" value="F:metalloendopeptidase activity"/>
    <property type="evidence" value="ECO:0007669"/>
    <property type="project" value="InterPro"/>
</dbReference>
<comment type="subcellular location">
    <subcellularLocation>
        <location evidence="7">Cytoplasm</location>
    </subcellularLocation>
</comment>
<comment type="function">
    <text evidence="7">Single strand-specific metallo-endoribonuclease involved in late-stage 70S ribosome quality control and in maturation of the 3' terminus of the 16S rRNA.</text>
</comment>
<gene>
    <name evidence="7" type="primary">ybeY</name>
    <name evidence="8" type="ORF">BD94_4073</name>
</gene>
<proteinExistence type="inferred from homology"/>
<keyword evidence="2 7" id="KW-0540">Nuclease</keyword>
<keyword evidence="7" id="KW-0690">Ribosome biogenesis</keyword>
<keyword evidence="5 7" id="KW-0378">Hydrolase</keyword>
<keyword evidence="7" id="KW-0963">Cytoplasm</keyword>
<dbReference type="Proteomes" id="UP000028933">
    <property type="component" value="Chromosome"/>
</dbReference>
<evidence type="ECO:0000256" key="4">
    <source>
        <dbReference type="ARBA" id="ARBA00022759"/>
    </source>
</evidence>
<dbReference type="Pfam" id="PF02130">
    <property type="entry name" value="YbeY"/>
    <property type="match status" value="1"/>
</dbReference>
<feature type="binding site" evidence="7">
    <location>
        <position position="115"/>
    </location>
    <ligand>
        <name>Zn(2+)</name>
        <dbReference type="ChEBI" id="CHEBI:29105"/>
        <note>catalytic</note>
    </ligand>
</feature>
<dbReference type="PANTHER" id="PTHR46986:SF1">
    <property type="entry name" value="ENDORIBONUCLEASE YBEY, CHLOROPLASTIC"/>
    <property type="match status" value="1"/>
</dbReference>
<reference evidence="8" key="2">
    <citation type="journal article" date="2015" name="Genome Biol. Evol.">
        <title>Complete Genome Sequence and Transcriptomic Analysis of the Novel Pathogen Elizabethkingia anophelis in Response to Oxidative Stress.</title>
        <authorList>
            <person name="Li Y."/>
            <person name="Liu Y."/>
            <person name="Chew S.C."/>
            <person name="Tay M."/>
            <person name="Salido M.M."/>
            <person name="Teo J."/>
            <person name="Lauro F.M."/>
            <person name="Givskov M."/>
            <person name="Yang L."/>
        </authorList>
    </citation>
    <scope>NUCLEOTIDE SEQUENCE</scope>
    <source>
        <strain evidence="8">NUHP1</strain>
    </source>
</reference>
<keyword evidence="4 7" id="KW-0255">Endonuclease</keyword>
<dbReference type="EMBL" id="CP007547">
    <property type="protein sequence ID" value="AIL47848.1"/>
    <property type="molecule type" value="Genomic_DNA"/>
</dbReference>
<dbReference type="eggNOG" id="COG0319">
    <property type="taxonomic scope" value="Bacteria"/>
</dbReference>
<dbReference type="KEGG" id="eao:BD94_4073"/>
<comment type="cofactor">
    <cofactor evidence="7">
        <name>Zn(2+)</name>
        <dbReference type="ChEBI" id="CHEBI:29105"/>
    </cofactor>
    <text evidence="7">Binds 1 zinc ion.</text>
</comment>
<sequence>MINYFYENVAPISNEEKRAEWLEKLILEEGKKPGDINYILCDDEYLLEINRQYLDHDYYTDIITFDYCKGKIISGDIFLSLQRVLDNASMLETKQEEELNRVLAHGILHLCGYKDKTEEEQKTMRSKEDYYIGKY</sequence>
<keyword evidence="6 7" id="KW-0862">Zinc</keyword>
<evidence type="ECO:0000256" key="5">
    <source>
        <dbReference type="ARBA" id="ARBA00022801"/>
    </source>
</evidence>
<evidence type="ECO:0000256" key="7">
    <source>
        <dbReference type="HAMAP-Rule" id="MF_00009"/>
    </source>
</evidence>
<dbReference type="SUPFAM" id="SSF55486">
    <property type="entry name" value="Metalloproteases ('zincins'), catalytic domain"/>
    <property type="match status" value="1"/>
</dbReference>
<evidence type="ECO:0000256" key="2">
    <source>
        <dbReference type="ARBA" id="ARBA00022722"/>
    </source>
</evidence>
<feature type="binding site" evidence="7">
    <location>
        <position position="105"/>
    </location>
    <ligand>
        <name>Zn(2+)</name>
        <dbReference type="ChEBI" id="CHEBI:29105"/>
        <note>catalytic</note>
    </ligand>
</feature>
<dbReference type="RefSeq" id="WP_024563855.1">
    <property type="nucleotide sequence ID" value="NZ_CP007547.1"/>
</dbReference>
<name>A0A077EN09_9FLAO</name>
<evidence type="ECO:0000313" key="9">
    <source>
        <dbReference type="Proteomes" id="UP000028933"/>
    </source>
</evidence>
<dbReference type="NCBIfam" id="TIGR00043">
    <property type="entry name" value="rRNA maturation RNase YbeY"/>
    <property type="match status" value="1"/>
</dbReference>
<dbReference type="GO" id="GO:0008270">
    <property type="term" value="F:zinc ion binding"/>
    <property type="evidence" value="ECO:0007669"/>
    <property type="project" value="UniProtKB-UniRule"/>
</dbReference>
<comment type="similarity">
    <text evidence="1 7">Belongs to the endoribonuclease YbeY family.</text>
</comment>
<dbReference type="AlphaFoldDB" id="A0A077EN09"/>
<organism evidence="8 9">
    <name type="scientific">Elizabethkingia anophelis NUHP1</name>
    <dbReference type="NCBI Taxonomy" id="1338011"/>
    <lineage>
        <taxon>Bacteria</taxon>
        <taxon>Pseudomonadati</taxon>
        <taxon>Bacteroidota</taxon>
        <taxon>Flavobacteriia</taxon>
        <taxon>Flavobacteriales</taxon>
        <taxon>Weeksellaceae</taxon>
        <taxon>Elizabethkingia</taxon>
    </lineage>
</organism>
<dbReference type="STRING" id="1338011.BD94_4073"/>
<dbReference type="PANTHER" id="PTHR46986">
    <property type="entry name" value="ENDORIBONUCLEASE YBEY, CHLOROPLASTIC"/>
    <property type="match status" value="1"/>
</dbReference>
<evidence type="ECO:0000313" key="8">
    <source>
        <dbReference type="EMBL" id="AIL47848.1"/>
    </source>
</evidence>
<feature type="binding site" evidence="7">
    <location>
        <position position="109"/>
    </location>
    <ligand>
        <name>Zn(2+)</name>
        <dbReference type="ChEBI" id="CHEBI:29105"/>
        <note>catalytic</note>
    </ligand>
</feature>
<accession>A0A077EN09</accession>
<dbReference type="HAMAP" id="MF_00009">
    <property type="entry name" value="Endoribonucl_YbeY"/>
    <property type="match status" value="1"/>
</dbReference>
<evidence type="ECO:0000256" key="6">
    <source>
        <dbReference type="ARBA" id="ARBA00022833"/>
    </source>
</evidence>
<dbReference type="GO" id="GO:0005737">
    <property type="term" value="C:cytoplasm"/>
    <property type="evidence" value="ECO:0007669"/>
    <property type="project" value="UniProtKB-SubCell"/>
</dbReference>
<dbReference type="GO" id="GO:0004521">
    <property type="term" value="F:RNA endonuclease activity"/>
    <property type="evidence" value="ECO:0007669"/>
    <property type="project" value="UniProtKB-UniRule"/>
</dbReference>
<keyword evidence="3 7" id="KW-0479">Metal-binding</keyword>
<protein>
    <recommendedName>
        <fullName evidence="7">Endoribonuclease YbeY</fullName>
        <ecNumber evidence="7">3.1.-.-</ecNumber>
    </recommendedName>
</protein>
<evidence type="ECO:0000256" key="3">
    <source>
        <dbReference type="ARBA" id="ARBA00022723"/>
    </source>
</evidence>
<keyword evidence="7" id="KW-0698">rRNA processing</keyword>
<dbReference type="InterPro" id="IPR002036">
    <property type="entry name" value="YbeY"/>
</dbReference>
<dbReference type="InterPro" id="IPR023091">
    <property type="entry name" value="MetalPrtase_cat_dom_sf_prd"/>
</dbReference>
<reference evidence="8" key="1">
    <citation type="journal article" date="2013" name="Lancet">
        <title>First case of E anophelis outbreak in an intensive-care unit.</title>
        <authorList>
            <person name="Teo J."/>
            <person name="Tan S.Y."/>
            <person name="Tay M."/>
            <person name="Ding Y."/>
            <person name="Kjelleberg S."/>
            <person name="Givskov M."/>
            <person name="Lin R.T."/>
            <person name="Yang L."/>
        </authorList>
    </citation>
    <scope>NUCLEOTIDE SEQUENCE [LARGE SCALE GENOMIC DNA]</scope>
    <source>
        <strain evidence="8">NUHP1</strain>
    </source>
</reference>